<dbReference type="SUPFAM" id="SSF52096">
    <property type="entry name" value="ClpP/crotonase"/>
    <property type="match status" value="1"/>
</dbReference>
<dbReference type="CDD" id="cd06558">
    <property type="entry name" value="crotonase-like"/>
    <property type="match status" value="1"/>
</dbReference>
<dbReference type="PROSITE" id="PS00166">
    <property type="entry name" value="ENOYL_COA_HYDRATASE"/>
    <property type="match status" value="1"/>
</dbReference>
<dbReference type="AlphaFoldDB" id="A0A6J7I9E7"/>
<dbReference type="Gene3D" id="3.90.226.10">
    <property type="entry name" value="2-enoyl-CoA Hydratase, Chain A, domain 1"/>
    <property type="match status" value="1"/>
</dbReference>
<dbReference type="GO" id="GO:0003824">
    <property type="term" value="F:catalytic activity"/>
    <property type="evidence" value="ECO:0007669"/>
    <property type="project" value="InterPro"/>
</dbReference>
<reference evidence="2" key="1">
    <citation type="submission" date="2020-05" db="EMBL/GenBank/DDBJ databases">
        <authorList>
            <person name="Chiriac C."/>
            <person name="Salcher M."/>
            <person name="Ghai R."/>
            <person name="Kavagutti S V."/>
        </authorList>
    </citation>
    <scope>NUCLEOTIDE SEQUENCE</scope>
</reference>
<organism evidence="2">
    <name type="scientific">freshwater metagenome</name>
    <dbReference type="NCBI Taxonomy" id="449393"/>
    <lineage>
        <taxon>unclassified sequences</taxon>
        <taxon>metagenomes</taxon>
        <taxon>ecological metagenomes</taxon>
    </lineage>
</organism>
<sequence length="252" mass="25924">MLHVNLDGPILTAVLDSPPANALGPAELQALHHLIEDLAESPGAARVLLLRGAERFFSGGVNVSMIAEVASSDGGFDQIAAFGTELQSVVGALEVLPIPTIAALRGSAVGGGFELALACDFRVVGMKSSFGLPESKLGLIPGGGGTQRLTRLAGRGTALRLIMLGELVKGDEAVRLGLAQWVCPNDDVDEFAVGLAHRLAELAPGALAAVKQCVTAAQVGDAGFDLEIALTKDLLAQPDTTDRLQSFLAGSR</sequence>
<dbReference type="Pfam" id="PF00378">
    <property type="entry name" value="ECH_1"/>
    <property type="match status" value="1"/>
</dbReference>
<dbReference type="EMBL" id="CAFBNE010000001">
    <property type="protein sequence ID" value="CAB4927330.1"/>
    <property type="molecule type" value="Genomic_DNA"/>
</dbReference>
<dbReference type="PANTHER" id="PTHR11941">
    <property type="entry name" value="ENOYL-COA HYDRATASE-RELATED"/>
    <property type="match status" value="1"/>
</dbReference>
<evidence type="ECO:0000313" key="2">
    <source>
        <dbReference type="EMBL" id="CAB4927330.1"/>
    </source>
</evidence>
<comment type="similarity">
    <text evidence="1">Belongs to the enoyl-CoA hydratase/isomerase family.</text>
</comment>
<gene>
    <name evidence="2" type="ORF">UFOPK3772_00037</name>
</gene>
<dbReference type="InterPro" id="IPR001753">
    <property type="entry name" value="Enoyl-CoA_hydra/iso"/>
</dbReference>
<proteinExistence type="inferred from homology"/>
<evidence type="ECO:0000256" key="1">
    <source>
        <dbReference type="ARBA" id="ARBA00005254"/>
    </source>
</evidence>
<dbReference type="GO" id="GO:0006635">
    <property type="term" value="P:fatty acid beta-oxidation"/>
    <property type="evidence" value="ECO:0007669"/>
    <property type="project" value="TreeGrafter"/>
</dbReference>
<protein>
    <submittedName>
        <fullName evidence="2">Unannotated protein</fullName>
    </submittedName>
</protein>
<dbReference type="InterPro" id="IPR029045">
    <property type="entry name" value="ClpP/crotonase-like_dom_sf"/>
</dbReference>
<accession>A0A6J7I9E7</accession>
<dbReference type="PANTHER" id="PTHR11941:SF54">
    <property type="entry name" value="ENOYL-COA HYDRATASE, MITOCHONDRIAL"/>
    <property type="match status" value="1"/>
</dbReference>
<dbReference type="InterPro" id="IPR018376">
    <property type="entry name" value="Enoyl-CoA_hyd/isom_CS"/>
</dbReference>
<name>A0A6J7I9E7_9ZZZZ</name>